<evidence type="ECO:0000313" key="9">
    <source>
        <dbReference type="Proteomes" id="UP001529340"/>
    </source>
</evidence>
<comment type="similarity">
    <text evidence="2">Belongs to the pseudouridine synthase RluA family.</text>
</comment>
<protein>
    <recommendedName>
        <fullName evidence="4">RNA pseudouridylate synthase</fullName>
    </recommendedName>
    <alternativeName>
        <fullName evidence="5">RNA-uridine isomerase</fullName>
    </alternativeName>
</protein>
<reference evidence="8 9" key="3">
    <citation type="submission" date="2023-06" db="EMBL/GenBank/DDBJ databases">
        <authorList>
            <person name="Zeman M."/>
            <person name="Kubasova T."/>
            <person name="Jahodarova E."/>
            <person name="Nykrynova M."/>
            <person name="Rychlik I."/>
        </authorList>
    </citation>
    <scope>NUCLEOTIDE SEQUENCE [LARGE SCALE GENOMIC DNA]</scope>
    <source>
        <strain evidence="8 9">ET39</strain>
    </source>
</reference>
<reference evidence="9" key="1">
    <citation type="submission" date="2023-06" db="EMBL/GenBank/DDBJ databases">
        <title>Identification and characterization of horizontal gene transfer across gut microbiota members of farm animals based on homology search.</title>
        <authorList>
            <person name="Zeman M."/>
            <person name="Kubasova T."/>
            <person name="Jahodarova E."/>
            <person name="Nykrynova M."/>
            <person name="Rychlik I."/>
        </authorList>
    </citation>
    <scope>NUCLEOTIDE SEQUENCE [LARGE SCALE GENOMIC DNA]</scope>
    <source>
        <strain evidence="9">ET39</strain>
    </source>
</reference>
<dbReference type="InterPro" id="IPR006145">
    <property type="entry name" value="PsdUridine_synth_RsuA/RluA"/>
</dbReference>
<comment type="caution">
    <text evidence="8">The sequence shown here is derived from an EMBL/GenBank/DDBJ whole genome shotgun (WGS) entry which is preliminary data.</text>
</comment>
<evidence type="ECO:0000256" key="2">
    <source>
        <dbReference type="ARBA" id="ARBA00010876"/>
    </source>
</evidence>
<dbReference type="CDD" id="cd02869">
    <property type="entry name" value="PseudoU_synth_RluA_like"/>
    <property type="match status" value="1"/>
</dbReference>
<evidence type="ECO:0000256" key="1">
    <source>
        <dbReference type="ARBA" id="ARBA00000073"/>
    </source>
</evidence>
<dbReference type="Proteomes" id="UP001529340">
    <property type="component" value="Unassembled WGS sequence"/>
</dbReference>
<organism evidence="8 9">
    <name type="scientific">Amedibacillus dolichus</name>
    <dbReference type="NCBI Taxonomy" id="31971"/>
    <lineage>
        <taxon>Bacteria</taxon>
        <taxon>Bacillati</taxon>
        <taxon>Bacillota</taxon>
        <taxon>Erysipelotrichia</taxon>
        <taxon>Erysipelotrichales</taxon>
        <taxon>Erysipelotrichaceae</taxon>
        <taxon>Amedibacillus</taxon>
    </lineage>
</organism>
<dbReference type="PANTHER" id="PTHR21600">
    <property type="entry name" value="MITOCHONDRIAL RNA PSEUDOURIDINE SYNTHASE"/>
    <property type="match status" value="1"/>
</dbReference>
<dbReference type="SUPFAM" id="SSF55120">
    <property type="entry name" value="Pseudouridine synthase"/>
    <property type="match status" value="1"/>
</dbReference>
<dbReference type="InterPro" id="IPR036986">
    <property type="entry name" value="S4_RNA-bd_sf"/>
</dbReference>
<evidence type="ECO:0000313" key="8">
    <source>
        <dbReference type="EMBL" id="MDM8156931.1"/>
    </source>
</evidence>
<comment type="catalytic activity">
    <reaction evidence="1">
        <text>a uridine in RNA = a pseudouridine in RNA</text>
        <dbReference type="Rhea" id="RHEA:48348"/>
        <dbReference type="Rhea" id="RHEA-COMP:12068"/>
        <dbReference type="Rhea" id="RHEA-COMP:12069"/>
        <dbReference type="ChEBI" id="CHEBI:65314"/>
        <dbReference type="ChEBI" id="CHEBI:65315"/>
    </reaction>
</comment>
<dbReference type="PANTHER" id="PTHR21600:SF87">
    <property type="entry name" value="RNA PSEUDOURIDYLATE SYNTHASE DOMAIN-CONTAINING PROTEIN 1"/>
    <property type="match status" value="1"/>
</dbReference>
<accession>A0ABT7UBC0</accession>
<reference evidence="8 9" key="2">
    <citation type="submission" date="2023-06" db="EMBL/GenBank/DDBJ databases">
        <title>Identification and characterization of horizontal gene transfer across gut microbiota members of farm animals based on homology search.</title>
        <authorList>
            <person name="Schwarzerova J."/>
            <person name="Nykrynova M."/>
            <person name="Jureckova K."/>
            <person name="Cejkova D."/>
            <person name="Rychlik I."/>
        </authorList>
    </citation>
    <scope>NUCLEOTIDE SEQUENCE [LARGE SCALE GENOMIC DNA]</scope>
    <source>
        <strain evidence="8 9">ET39</strain>
    </source>
</reference>
<evidence type="ECO:0000256" key="6">
    <source>
        <dbReference type="PROSITE-ProRule" id="PRU00182"/>
    </source>
</evidence>
<dbReference type="RefSeq" id="WP_289607396.1">
    <property type="nucleotide sequence ID" value="NZ_JAUDCG010000015.1"/>
</dbReference>
<keyword evidence="3 8" id="KW-0413">Isomerase</keyword>
<proteinExistence type="inferred from homology"/>
<keyword evidence="9" id="KW-1185">Reference proteome</keyword>
<dbReference type="Gene3D" id="3.30.2350.10">
    <property type="entry name" value="Pseudouridine synthase"/>
    <property type="match status" value="1"/>
</dbReference>
<sequence>MKEIIINHNDQGQRTDRFLMKMFPSLPKGTLYKAIRNKKIKVNRKRCTIDQRLCEGDVVQLFLPPQLLSEKEADWSFLQVPKALTIVYEDAQVLILDKPVGLRAQSDRAQVQDCVVSRLRHYLYTAGAYDPGDEQSFSPAICHRLDRNTRGLLVAAKTADALREMNAAIREHRVHKRYLACVEGVMEPAQGEVVLHHRKEGTQAVLFERPHPGTQPCRLRYRTLRSLASRTLIEVELHSGKFHQIRAMFAYLHHPLVGDVKYGGTRQKGHQALTAYALSFSFPLTSVLAALDGHTVALSIDDVLTAWKAEGLWTED</sequence>
<name>A0ABT7UBC0_9FIRM</name>
<gene>
    <name evidence="8" type="ORF">QUV96_04680</name>
</gene>
<dbReference type="InterPro" id="IPR020103">
    <property type="entry name" value="PsdUridine_synth_cat_dom_sf"/>
</dbReference>
<evidence type="ECO:0000259" key="7">
    <source>
        <dbReference type="Pfam" id="PF00849"/>
    </source>
</evidence>
<dbReference type="InterPro" id="IPR050188">
    <property type="entry name" value="RluA_PseudoU_synthase"/>
</dbReference>
<dbReference type="GO" id="GO:0016853">
    <property type="term" value="F:isomerase activity"/>
    <property type="evidence" value="ECO:0007669"/>
    <property type="project" value="UniProtKB-KW"/>
</dbReference>
<evidence type="ECO:0000256" key="4">
    <source>
        <dbReference type="ARBA" id="ARBA00031870"/>
    </source>
</evidence>
<dbReference type="PROSITE" id="PS50889">
    <property type="entry name" value="S4"/>
    <property type="match status" value="1"/>
</dbReference>
<feature type="domain" description="Pseudouridine synthase RsuA/RluA-like" evidence="7">
    <location>
        <begin position="92"/>
        <end position="250"/>
    </location>
</feature>
<keyword evidence="6" id="KW-0694">RNA-binding</keyword>
<dbReference type="Gene3D" id="3.10.290.10">
    <property type="entry name" value="RNA-binding S4 domain"/>
    <property type="match status" value="1"/>
</dbReference>
<evidence type="ECO:0000256" key="3">
    <source>
        <dbReference type="ARBA" id="ARBA00023235"/>
    </source>
</evidence>
<dbReference type="EMBL" id="JAUDCG010000015">
    <property type="protein sequence ID" value="MDM8156931.1"/>
    <property type="molecule type" value="Genomic_DNA"/>
</dbReference>
<dbReference type="Pfam" id="PF00849">
    <property type="entry name" value="PseudoU_synth_2"/>
    <property type="match status" value="1"/>
</dbReference>
<evidence type="ECO:0000256" key="5">
    <source>
        <dbReference type="ARBA" id="ARBA00033164"/>
    </source>
</evidence>